<dbReference type="InterPro" id="IPR013780">
    <property type="entry name" value="Glyco_hydro_b"/>
</dbReference>
<dbReference type="GO" id="GO:0005975">
    <property type="term" value="P:carbohydrate metabolic process"/>
    <property type="evidence" value="ECO:0007669"/>
    <property type="project" value="InterPro"/>
</dbReference>
<dbReference type="RefSeq" id="WP_022429387.1">
    <property type="nucleotide sequence ID" value="NZ_FR899117.1"/>
</dbReference>
<feature type="chain" id="PRO_5004446684" description="Alpha galactosidase C-terminal domain-containing protein" evidence="5">
    <location>
        <begin position="20"/>
        <end position="474"/>
    </location>
</feature>
<dbReference type="PANTHER" id="PTHR11452:SF42">
    <property type="entry name" value="ALPHA-GALACTOSIDASE"/>
    <property type="match status" value="1"/>
</dbReference>
<dbReference type="InterPro" id="IPR041233">
    <property type="entry name" value="Melibiase_C"/>
</dbReference>
<organism evidence="7">
    <name type="scientific">Leyella stercorea CAG:629</name>
    <dbReference type="NCBI Taxonomy" id="1263103"/>
    <lineage>
        <taxon>Bacteria</taxon>
        <taxon>Pseudomonadati</taxon>
        <taxon>Bacteroidota</taxon>
        <taxon>Bacteroidia</taxon>
        <taxon>Bacteroidales</taxon>
        <taxon>Prevotellaceae</taxon>
        <taxon>Leyella</taxon>
    </lineage>
</organism>
<comment type="caution">
    <text evidence="7">The sequence shown here is derived from an EMBL/GenBank/DDBJ whole genome shotgun (WGS) entry which is preliminary data.</text>
</comment>
<dbReference type="PANTHER" id="PTHR11452">
    <property type="entry name" value="ALPHA-GALACTOSIDASE/ALPHA-N-ACETYLGALACTOSAMINIDASE"/>
    <property type="match status" value="1"/>
</dbReference>
<sequence>MKKLFLSIATALVSLFSMGCSDNGTGWTPDMIPDDPVTPETPTGKTKKAPLYWSVYEYGRRAEIAGTNCNMPLETWQKNIDWVADNLLPYGYDMICTDGFMTMSGSDNAGHAYMTGYANIPLTQLVEMCKAKGLRLGIYDNPLWVHGSLDAPIEGTKYKVRSLLYDPSKDNVKNPNATGDIFTWIVPSHSGAKEYIDGFFKYYKGLGVDFIRMDFMCLFEDGIRGGDGGGRGYGSAEYKLALQYIKEAATKYGVFTSIVMPNMKNHGENETQYCDMTRIVDDTCEGGWDHCSNRWRGNITIDQWPAANNQFEGFIYWSDITGRGKIIADGDFTLIHSFDTDDECRTSISLQLVAGGPIAVADQYNTVGDRVKFYQNEEMLALNADGFVGKPLTTDYNNENSQIWWGTMSNGDVIVALFNREDRTISRGVELSQLGISGTMKCRDLWTHTDEGEVSKVSASLPAHGCKVVRLSKQ</sequence>
<dbReference type="SUPFAM" id="SSF51011">
    <property type="entry name" value="Glycosyl hydrolase domain"/>
    <property type="match status" value="1"/>
</dbReference>
<name>R7GWK9_9BACT</name>
<evidence type="ECO:0000256" key="3">
    <source>
        <dbReference type="ARBA" id="ARBA00022801"/>
    </source>
</evidence>
<keyword evidence="2 5" id="KW-0732">Signal</keyword>
<protein>
    <recommendedName>
        <fullName evidence="6">Alpha galactosidase C-terminal domain-containing protein</fullName>
    </recommendedName>
</protein>
<evidence type="ECO:0000256" key="1">
    <source>
        <dbReference type="ARBA" id="ARBA00009743"/>
    </source>
</evidence>
<dbReference type="STRING" id="1263103.BN741_00061"/>
<dbReference type="Gene3D" id="3.20.20.70">
    <property type="entry name" value="Aldolase class I"/>
    <property type="match status" value="1"/>
</dbReference>
<dbReference type="Pfam" id="PF17801">
    <property type="entry name" value="Melibiase_C"/>
    <property type="match status" value="1"/>
</dbReference>
<feature type="signal peptide" evidence="5">
    <location>
        <begin position="1"/>
        <end position="19"/>
    </location>
</feature>
<dbReference type="AlphaFoldDB" id="R7GWK9"/>
<proteinExistence type="inferred from homology"/>
<dbReference type="InterPro" id="IPR013785">
    <property type="entry name" value="Aldolase_TIM"/>
</dbReference>
<dbReference type="PROSITE" id="PS51257">
    <property type="entry name" value="PROKAR_LIPOPROTEIN"/>
    <property type="match status" value="1"/>
</dbReference>
<evidence type="ECO:0000313" key="7">
    <source>
        <dbReference type="EMBL" id="CDE30302.1"/>
    </source>
</evidence>
<dbReference type="Gene3D" id="2.60.40.1180">
    <property type="entry name" value="Golgi alpha-mannosidase II"/>
    <property type="match status" value="1"/>
</dbReference>
<dbReference type="Proteomes" id="UP000018072">
    <property type="component" value="Unassembled WGS sequence"/>
</dbReference>
<accession>R7GWK9</accession>
<dbReference type="EMBL" id="CBIT010000035">
    <property type="protein sequence ID" value="CDE30302.1"/>
    <property type="molecule type" value="Genomic_DNA"/>
</dbReference>
<evidence type="ECO:0000259" key="6">
    <source>
        <dbReference type="Pfam" id="PF17801"/>
    </source>
</evidence>
<feature type="domain" description="Alpha galactosidase C-terminal" evidence="6">
    <location>
        <begin position="400"/>
        <end position="471"/>
    </location>
</feature>
<dbReference type="InterPro" id="IPR002241">
    <property type="entry name" value="Glyco_hydro_27"/>
</dbReference>
<evidence type="ECO:0000256" key="2">
    <source>
        <dbReference type="ARBA" id="ARBA00022729"/>
    </source>
</evidence>
<gene>
    <name evidence="7" type="ORF">BN741_00061</name>
</gene>
<dbReference type="SUPFAM" id="SSF51445">
    <property type="entry name" value="(Trans)glycosidases"/>
    <property type="match status" value="1"/>
</dbReference>
<dbReference type="InterPro" id="IPR017853">
    <property type="entry name" value="GH"/>
</dbReference>
<evidence type="ECO:0000256" key="4">
    <source>
        <dbReference type="ARBA" id="ARBA00023295"/>
    </source>
</evidence>
<reference evidence="7" key="1">
    <citation type="submission" date="2012-11" db="EMBL/GenBank/DDBJ databases">
        <title>Dependencies among metagenomic species, viruses, plasmids and units of genetic variation.</title>
        <authorList>
            <person name="Nielsen H.B."/>
            <person name="Almeida M."/>
            <person name="Juncker A.S."/>
            <person name="Rasmussen S."/>
            <person name="Li J."/>
            <person name="Sunagawa S."/>
            <person name="Plichta D."/>
            <person name="Gautier L."/>
            <person name="Le Chatelier E."/>
            <person name="Peletier E."/>
            <person name="Bonde I."/>
            <person name="Nielsen T."/>
            <person name="Manichanh C."/>
            <person name="Arumugam M."/>
            <person name="Batto J."/>
            <person name="Santos M.B.Q.D."/>
            <person name="Blom N."/>
            <person name="Borruel N."/>
            <person name="Burgdorf K.S."/>
            <person name="Boumezbeur F."/>
            <person name="Casellas F."/>
            <person name="Dore J."/>
            <person name="Guarner F."/>
            <person name="Hansen T."/>
            <person name="Hildebrand F."/>
            <person name="Kaas R.S."/>
            <person name="Kennedy S."/>
            <person name="Kristiansen K."/>
            <person name="Kultima J.R."/>
            <person name="Leonard P."/>
            <person name="Levenez F."/>
            <person name="Lund O."/>
            <person name="Moumen B."/>
            <person name="Le Paslier D."/>
            <person name="Pons N."/>
            <person name="Pedersen O."/>
            <person name="Prifti E."/>
            <person name="Qin J."/>
            <person name="Raes J."/>
            <person name="Tap J."/>
            <person name="Tims S."/>
            <person name="Ussery D.W."/>
            <person name="Yamada T."/>
            <person name="MetaHit consortium"/>
            <person name="Renault P."/>
            <person name="Sicheritz-Ponten T."/>
            <person name="Bork P."/>
            <person name="Wang J."/>
            <person name="Brunak S."/>
            <person name="Ehrlich S.D."/>
        </authorList>
    </citation>
    <scope>NUCLEOTIDE SEQUENCE [LARGE SCALE GENOMIC DNA]</scope>
</reference>
<dbReference type="GO" id="GO:0004553">
    <property type="term" value="F:hydrolase activity, hydrolyzing O-glycosyl compounds"/>
    <property type="evidence" value="ECO:0007669"/>
    <property type="project" value="InterPro"/>
</dbReference>
<keyword evidence="3" id="KW-0378">Hydrolase</keyword>
<comment type="similarity">
    <text evidence="1">Belongs to the glycosyl hydrolase 27 family.</text>
</comment>
<evidence type="ECO:0000256" key="5">
    <source>
        <dbReference type="SAM" id="SignalP"/>
    </source>
</evidence>
<keyword evidence="4" id="KW-0326">Glycosidase</keyword>